<evidence type="ECO:0000313" key="4">
    <source>
        <dbReference type="EMBL" id="RXK40015.1"/>
    </source>
</evidence>
<dbReference type="AlphaFoldDB" id="A0A4Q1BQ16"/>
<evidence type="ECO:0000313" key="5">
    <source>
        <dbReference type="Proteomes" id="UP000289152"/>
    </source>
</evidence>
<dbReference type="CDD" id="cd22191">
    <property type="entry name" value="DPBB_RlpA_EXP_N-like"/>
    <property type="match status" value="1"/>
</dbReference>
<dbReference type="OrthoDB" id="623670at2759"/>
<dbReference type="GO" id="GO:0042742">
    <property type="term" value="P:defense response to bacterium"/>
    <property type="evidence" value="ECO:0007669"/>
    <property type="project" value="InterPro"/>
</dbReference>
<keyword evidence="1 2" id="KW-0732">Signal</keyword>
<comment type="caution">
    <text evidence="4">The sequence shown here is derived from an EMBL/GenBank/DDBJ whole genome shotgun (WGS) entry which is preliminary data.</text>
</comment>
<dbReference type="PANTHER" id="PTHR31836:SF25">
    <property type="entry name" value="RLPA-LIKE PROTEIN DOUBLE-PSI BETA-BARREL DOMAIN-CONTAINING PROTEIN"/>
    <property type="match status" value="1"/>
</dbReference>
<organism evidence="4 5">
    <name type="scientific">Tremella mesenterica</name>
    <name type="common">Jelly fungus</name>
    <dbReference type="NCBI Taxonomy" id="5217"/>
    <lineage>
        <taxon>Eukaryota</taxon>
        <taxon>Fungi</taxon>
        <taxon>Dikarya</taxon>
        <taxon>Basidiomycota</taxon>
        <taxon>Agaricomycotina</taxon>
        <taxon>Tremellomycetes</taxon>
        <taxon>Tremellales</taxon>
        <taxon>Tremellaceae</taxon>
        <taxon>Tremella</taxon>
    </lineage>
</organism>
<keyword evidence="5" id="KW-1185">Reference proteome</keyword>
<accession>A0A4Q1BQ16</accession>
<evidence type="ECO:0000256" key="2">
    <source>
        <dbReference type="SAM" id="SignalP"/>
    </source>
</evidence>
<reference evidence="4 5" key="1">
    <citation type="submission" date="2016-06" db="EMBL/GenBank/DDBJ databases">
        <title>Evolution of pathogenesis and genome organization in the Tremellales.</title>
        <authorList>
            <person name="Cuomo C."/>
            <person name="Litvintseva A."/>
            <person name="Heitman J."/>
            <person name="Chen Y."/>
            <person name="Sun S."/>
            <person name="Springer D."/>
            <person name="Dromer F."/>
            <person name="Young S."/>
            <person name="Zeng Q."/>
            <person name="Chapman S."/>
            <person name="Gujja S."/>
            <person name="Saif S."/>
            <person name="Birren B."/>
        </authorList>
    </citation>
    <scope>NUCLEOTIDE SEQUENCE [LARGE SCALE GENOMIC DNA]</scope>
    <source>
        <strain evidence="4 5">ATCC 28783</strain>
    </source>
</reference>
<dbReference type="EMBL" id="SDIL01000023">
    <property type="protein sequence ID" value="RXK40015.1"/>
    <property type="molecule type" value="Genomic_DNA"/>
</dbReference>
<evidence type="ECO:0000259" key="3">
    <source>
        <dbReference type="Pfam" id="PF00967"/>
    </source>
</evidence>
<gene>
    <name evidence="4" type="ORF">M231_02655</name>
</gene>
<dbReference type="Gene3D" id="2.40.40.10">
    <property type="entry name" value="RlpA-like domain"/>
    <property type="match status" value="1"/>
</dbReference>
<dbReference type="OMA" id="ELSISWH"/>
<feature type="domain" description="Barwin" evidence="3">
    <location>
        <begin position="65"/>
        <end position="125"/>
    </location>
</feature>
<evidence type="ECO:0000256" key="1">
    <source>
        <dbReference type="ARBA" id="ARBA00022729"/>
    </source>
</evidence>
<dbReference type="InterPro" id="IPR036908">
    <property type="entry name" value="RlpA-like_sf"/>
</dbReference>
<dbReference type="Proteomes" id="UP000289152">
    <property type="component" value="Unassembled WGS sequence"/>
</dbReference>
<proteinExistence type="predicted"/>
<sequence length="132" mass="14151">MFKTLLLWYLILLSVSAVPTEIEKRARVTHIVEGTLYIPGTGACGFTNTVNDLVVALYPSAFIDYKGKNCGEKVKITNRQNGAVVMAIIADECQTCSTNGLGLSPAVFFALQEGSQQVGSGRLPVSWVTLPG</sequence>
<dbReference type="InParanoid" id="A0A4Q1BQ16"/>
<protein>
    <recommendedName>
        <fullName evidence="3">Barwin domain-containing protein</fullName>
    </recommendedName>
</protein>
<dbReference type="VEuPathDB" id="FungiDB:TREMEDRAFT_64245"/>
<dbReference type="GO" id="GO:0050832">
    <property type="term" value="P:defense response to fungus"/>
    <property type="evidence" value="ECO:0007669"/>
    <property type="project" value="InterPro"/>
</dbReference>
<feature type="signal peptide" evidence="2">
    <location>
        <begin position="1"/>
        <end position="17"/>
    </location>
</feature>
<dbReference type="PANTHER" id="PTHR31836">
    <property type="match status" value="1"/>
</dbReference>
<name>A0A4Q1BQ16_TREME</name>
<dbReference type="InterPro" id="IPR001153">
    <property type="entry name" value="Barwin_dom"/>
</dbReference>
<dbReference type="Pfam" id="PF00967">
    <property type="entry name" value="Barwin"/>
    <property type="match status" value="1"/>
</dbReference>
<feature type="chain" id="PRO_5020613896" description="Barwin domain-containing protein" evidence="2">
    <location>
        <begin position="18"/>
        <end position="132"/>
    </location>
</feature>
<dbReference type="InterPro" id="IPR051477">
    <property type="entry name" value="Expansin_CellWall"/>
</dbReference>
<dbReference type="SUPFAM" id="SSF50685">
    <property type="entry name" value="Barwin-like endoglucanases"/>
    <property type="match status" value="1"/>
</dbReference>